<feature type="chain" id="PRO_5020406185" evidence="1">
    <location>
        <begin position="23"/>
        <end position="216"/>
    </location>
</feature>
<dbReference type="PANTHER" id="PTHR36933">
    <property type="entry name" value="SLL0788 PROTEIN"/>
    <property type="match status" value="1"/>
</dbReference>
<dbReference type="AlphaFoldDB" id="A0A4T2BWQ5"/>
<protein>
    <submittedName>
        <fullName evidence="3">DUF305 domain-containing protein</fullName>
    </submittedName>
</protein>
<dbReference type="InterPro" id="IPR012347">
    <property type="entry name" value="Ferritin-like"/>
</dbReference>
<name>A0A4T2BWQ5_9MICO</name>
<keyword evidence="1" id="KW-0732">Signal</keyword>
<evidence type="ECO:0000259" key="2">
    <source>
        <dbReference type="Pfam" id="PF03713"/>
    </source>
</evidence>
<sequence length="216" mass="22087">MNIPRLTVVSAAAIAAALTLSACSGSNSNMPGMDMGGSSMSSAAPTAGASATFNTADVTFAQDMLPHHQQAVAMSDTLLAKGNVPETVLQLANTIKSEQSPEIVKLNGWLTEWGATSASTPTSTDMSGMSTPGSTAMSGMSMGTGMMSQDDMDKLAAATGNDAAKLYLQQMIVHHTGAIDMAKTELTAGQNADAMALAQSIVTSQTAEITTMQTML</sequence>
<dbReference type="EMBL" id="QYRT01000017">
    <property type="protein sequence ID" value="TIH36185.1"/>
    <property type="molecule type" value="Genomic_DNA"/>
</dbReference>
<organism evidence="3 4">
    <name type="scientific">Subtercola vilae</name>
    <dbReference type="NCBI Taxonomy" id="2056433"/>
    <lineage>
        <taxon>Bacteria</taxon>
        <taxon>Bacillati</taxon>
        <taxon>Actinomycetota</taxon>
        <taxon>Actinomycetes</taxon>
        <taxon>Micrococcales</taxon>
        <taxon>Microbacteriaceae</taxon>
        <taxon>Subtercola</taxon>
    </lineage>
</organism>
<dbReference type="InterPro" id="IPR005183">
    <property type="entry name" value="DUF305_CopM-like"/>
</dbReference>
<accession>A0A4T2BWQ5</accession>
<proteinExistence type="predicted"/>
<evidence type="ECO:0000313" key="4">
    <source>
        <dbReference type="Proteomes" id="UP000306192"/>
    </source>
</evidence>
<feature type="signal peptide" evidence="1">
    <location>
        <begin position="1"/>
        <end position="22"/>
    </location>
</feature>
<feature type="domain" description="DUF305" evidence="2">
    <location>
        <begin position="57"/>
        <end position="216"/>
    </location>
</feature>
<dbReference type="PANTHER" id="PTHR36933:SF1">
    <property type="entry name" value="SLL0788 PROTEIN"/>
    <property type="match status" value="1"/>
</dbReference>
<evidence type="ECO:0000256" key="1">
    <source>
        <dbReference type="SAM" id="SignalP"/>
    </source>
</evidence>
<comment type="caution">
    <text evidence="3">The sequence shown here is derived from an EMBL/GenBank/DDBJ whole genome shotgun (WGS) entry which is preliminary data.</text>
</comment>
<dbReference type="RefSeq" id="WP_136642235.1">
    <property type="nucleotide sequence ID" value="NZ_QYRT01000017.1"/>
</dbReference>
<gene>
    <name evidence="3" type="ORF">D4765_10460</name>
</gene>
<evidence type="ECO:0000313" key="3">
    <source>
        <dbReference type="EMBL" id="TIH36185.1"/>
    </source>
</evidence>
<reference evidence="3 4" key="1">
    <citation type="journal article" date="2019" name="Microorganisms">
        <title>Systematic Affiliation and Genome Analysis of Subtercola vilae DB165(T) with Particular Emphasis on Cold Adaptation of an Isolate from a High-Altitude Cold Volcano Lake.</title>
        <authorList>
            <person name="Villalobos A.S."/>
            <person name="Wiese J."/>
            <person name="Imhoff J.F."/>
            <person name="Dorador C."/>
            <person name="Keller A."/>
            <person name="Hentschel U."/>
        </authorList>
    </citation>
    <scope>NUCLEOTIDE SEQUENCE [LARGE SCALE GENOMIC DNA]</scope>
    <source>
        <strain evidence="3 4">DB165</strain>
    </source>
</reference>
<dbReference type="Gene3D" id="1.20.1260.10">
    <property type="match status" value="1"/>
</dbReference>
<keyword evidence="4" id="KW-1185">Reference proteome</keyword>
<dbReference type="Pfam" id="PF03713">
    <property type="entry name" value="DUF305"/>
    <property type="match status" value="1"/>
</dbReference>
<dbReference type="Proteomes" id="UP000306192">
    <property type="component" value="Unassembled WGS sequence"/>
</dbReference>
<dbReference type="OrthoDB" id="26872at2"/>
<dbReference type="PROSITE" id="PS51257">
    <property type="entry name" value="PROKAR_LIPOPROTEIN"/>
    <property type="match status" value="1"/>
</dbReference>